<protein>
    <submittedName>
        <fullName evidence="2">Uncharacterized protein</fullName>
    </submittedName>
</protein>
<dbReference type="Proteomes" id="UP000673691">
    <property type="component" value="Unassembled WGS sequence"/>
</dbReference>
<dbReference type="AlphaFoldDB" id="A0A8H7ZYI5"/>
<feature type="compositionally biased region" description="Low complexity" evidence="1">
    <location>
        <begin position="54"/>
        <end position="65"/>
    </location>
</feature>
<comment type="caution">
    <text evidence="2">The sequence shown here is derived from an EMBL/GenBank/DDBJ whole genome shotgun (WGS) entry which is preliminary data.</text>
</comment>
<keyword evidence="3" id="KW-1185">Reference proteome</keyword>
<sequence>MYPVVFGEAGDDDLRHPQAVSRRRLAGAGGSEKQEAVRFHPTPDPFPLPTHSTAAPAAGAAPSPLLGSPLPPYIGDDFYFIEPTYVDLSRPQQNIYIDRDTTAIKSGEGRPAVPAHFF</sequence>
<organism evidence="2 3">
    <name type="scientific">Olpidium bornovanus</name>
    <dbReference type="NCBI Taxonomy" id="278681"/>
    <lineage>
        <taxon>Eukaryota</taxon>
        <taxon>Fungi</taxon>
        <taxon>Fungi incertae sedis</taxon>
        <taxon>Olpidiomycota</taxon>
        <taxon>Olpidiomycotina</taxon>
        <taxon>Olpidiomycetes</taxon>
        <taxon>Olpidiales</taxon>
        <taxon>Olpidiaceae</taxon>
        <taxon>Olpidium</taxon>
    </lineage>
</organism>
<reference evidence="2 3" key="1">
    <citation type="journal article" name="Sci. Rep.">
        <title>Genome-scale phylogenetic analyses confirm Olpidium as the closest living zoosporic fungus to the non-flagellated, terrestrial fungi.</title>
        <authorList>
            <person name="Chang Y."/>
            <person name="Rochon D."/>
            <person name="Sekimoto S."/>
            <person name="Wang Y."/>
            <person name="Chovatia M."/>
            <person name="Sandor L."/>
            <person name="Salamov A."/>
            <person name="Grigoriev I.V."/>
            <person name="Stajich J.E."/>
            <person name="Spatafora J.W."/>
        </authorList>
    </citation>
    <scope>NUCLEOTIDE SEQUENCE [LARGE SCALE GENOMIC DNA]</scope>
    <source>
        <strain evidence="2">S191</strain>
    </source>
</reference>
<feature type="region of interest" description="Disordered" evidence="1">
    <location>
        <begin position="23"/>
        <end position="65"/>
    </location>
</feature>
<dbReference type="EMBL" id="JAEFCI010003157">
    <property type="protein sequence ID" value="KAG5461771.1"/>
    <property type="molecule type" value="Genomic_DNA"/>
</dbReference>
<gene>
    <name evidence="2" type="ORF">BJ554DRAFT_5980</name>
</gene>
<proteinExistence type="predicted"/>
<evidence type="ECO:0000313" key="2">
    <source>
        <dbReference type="EMBL" id="KAG5461771.1"/>
    </source>
</evidence>
<name>A0A8H7ZYI5_9FUNG</name>
<accession>A0A8H7ZYI5</accession>
<evidence type="ECO:0000313" key="3">
    <source>
        <dbReference type="Proteomes" id="UP000673691"/>
    </source>
</evidence>
<evidence type="ECO:0000256" key="1">
    <source>
        <dbReference type="SAM" id="MobiDB-lite"/>
    </source>
</evidence>